<evidence type="ECO:0000313" key="2">
    <source>
        <dbReference type="EMBL" id="RMB82452.1"/>
    </source>
</evidence>
<dbReference type="InterPro" id="IPR005509">
    <property type="entry name" value="AfsA_hotdog_dom"/>
</dbReference>
<dbReference type="OrthoDB" id="7838374at2"/>
<dbReference type="GO" id="GO:0016740">
    <property type="term" value="F:transferase activity"/>
    <property type="evidence" value="ECO:0007669"/>
    <property type="project" value="InterPro"/>
</dbReference>
<feature type="domain" description="A-factor biosynthesis hotdog" evidence="1">
    <location>
        <begin position="210"/>
        <end position="324"/>
    </location>
</feature>
<protein>
    <recommendedName>
        <fullName evidence="1">A-factor biosynthesis hotdog domain-containing protein</fullName>
    </recommendedName>
</protein>
<name>A0A3M0I2M8_9ACTN</name>
<dbReference type="EMBL" id="PENI01000022">
    <property type="protein sequence ID" value="RMB82452.1"/>
    <property type="molecule type" value="Genomic_DNA"/>
</dbReference>
<evidence type="ECO:0000313" key="3">
    <source>
        <dbReference type="Proteomes" id="UP000270471"/>
    </source>
</evidence>
<dbReference type="RefSeq" id="WP_121892671.1">
    <property type="nucleotide sequence ID" value="NZ_PENI01000022.1"/>
</dbReference>
<sequence>MSASTYRATHSIRSAPLARSETAAPMGNGYSGHPSLTTTVPKEYVHRASIAEVMLTDWKRDADGHFTVAAQWPRGHSFFTAVQGCHDPLIAAETIRQAGILLCHTEFGVPLDHHFLLSKLRVSVLPARLLIGSAPAGIDLHMVFSDTRQHRGRLTSGRLETVLRRDGRAVATGSAAFTCASPAVYQRLRGRRRDLDCRPLPLTTPLPPHLVGRLLPMDVVLSPTDEAHRFQLRLDIRHPVLFDHPVDHAPGMALIEAARQATTATLGRVSLPLSIETDFLRYVELDAPCFLVAQRVPGGESDGHESIRVTGYQGQETVYSSTVTVPTPTGRPS</sequence>
<reference evidence="2 3" key="1">
    <citation type="submission" date="2017-11" db="EMBL/GenBank/DDBJ databases">
        <title>Draft genome of actinobacteria isolated from guarana (Paullinia cupana (Mart.) Ducke.</title>
        <authorList>
            <person name="Siqueira K.A."/>
            <person name="Liotti R.G."/>
            <person name="Mendes T.A.O."/>
            <person name="Soares M.A."/>
        </authorList>
    </citation>
    <scope>NUCLEOTIDE SEQUENCE [LARGE SCALE GENOMIC DNA]</scope>
    <source>
        <strain evidence="2 3">193</strain>
    </source>
</reference>
<dbReference type="AlphaFoldDB" id="A0A3M0I2M8"/>
<evidence type="ECO:0000259" key="1">
    <source>
        <dbReference type="Pfam" id="PF03756"/>
    </source>
</evidence>
<proteinExistence type="predicted"/>
<dbReference type="InterPro" id="IPR047757">
    <property type="entry name" value="AfsA-like"/>
</dbReference>
<gene>
    <name evidence="2" type="ORF">CTZ28_28795</name>
</gene>
<keyword evidence="3" id="KW-1185">Reference proteome</keyword>
<dbReference type="Proteomes" id="UP000270471">
    <property type="component" value="Unassembled WGS sequence"/>
</dbReference>
<dbReference type="Pfam" id="PF03756">
    <property type="entry name" value="AfsA"/>
    <property type="match status" value="2"/>
</dbReference>
<organism evidence="2 3">
    <name type="scientific">Streptomyces shenzhenensis</name>
    <dbReference type="NCBI Taxonomy" id="943815"/>
    <lineage>
        <taxon>Bacteria</taxon>
        <taxon>Bacillati</taxon>
        <taxon>Actinomycetota</taxon>
        <taxon>Actinomycetes</taxon>
        <taxon>Kitasatosporales</taxon>
        <taxon>Streptomycetaceae</taxon>
        <taxon>Streptomyces</taxon>
    </lineage>
</organism>
<accession>A0A3M0I2M8</accession>
<comment type="caution">
    <text evidence="2">The sequence shown here is derived from an EMBL/GenBank/DDBJ whole genome shotgun (WGS) entry which is preliminary data.</text>
</comment>
<feature type="domain" description="A-factor biosynthesis hotdog" evidence="1">
    <location>
        <begin position="44"/>
        <end position="179"/>
    </location>
</feature>
<dbReference type="NCBIfam" id="NF041195">
    <property type="entry name" value="ScbA_BarX_GamBu"/>
    <property type="match status" value="1"/>
</dbReference>